<comment type="caution">
    <text evidence="1">The sequence shown here is derived from an EMBL/GenBank/DDBJ whole genome shotgun (WGS) entry which is preliminary data.</text>
</comment>
<dbReference type="Proteomes" id="UP001596540">
    <property type="component" value="Unassembled WGS sequence"/>
</dbReference>
<protein>
    <submittedName>
        <fullName evidence="1">Uncharacterized protein</fullName>
    </submittedName>
</protein>
<keyword evidence="2" id="KW-1185">Reference proteome</keyword>
<sequence length="50" mass="5523">MHENADETRDHGLRFGVIAHRTVAAGEQPVRGVLHDHDGSWILLDHIDAG</sequence>
<dbReference type="EMBL" id="JBHTBH010000004">
    <property type="protein sequence ID" value="MFC7327962.1"/>
    <property type="molecule type" value="Genomic_DNA"/>
</dbReference>
<reference evidence="2" key="1">
    <citation type="journal article" date="2019" name="Int. J. Syst. Evol. Microbiol.">
        <title>The Global Catalogue of Microorganisms (GCM) 10K type strain sequencing project: providing services to taxonomists for standard genome sequencing and annotation.</title>
        <authorList>
            <consortium name="The Broad Institute Genomics Platform"/>
            <consortium name="The Broad Institute Genome Sequencing Center for Infectious Disease"/>
            <person name="Wu L."/>
            <person name="Ma J."/>
        </authorList>
    </citation>
    <scope>NUCLEOTIDE SEQUENCE [LARGE SCALE GENOMIC DNA]</scope>
    <source>
        <strain evidence="2">CGMCC 4.7382</strain>
    </source>
</reference>
<dbReference type="RefSeq" id="WP_379870548.1">
    <property type="nucleotide sequence ID" value="NZ_JBHTBH010000004.1"/>
</dbReference>
<organism evidence="1 2">
    <name type="scientific">Marinactinospora rubrisoli</name>
    <dbReference type="NCBI Taxonomy" id="2715399"/>
    <lineage>
        <taxon>Bacteria</taxon>
        <taxon>Bacillati</taxon>
        <taxon>Actinomycetota</taxon>
        <taxon>Actinomycetes</taxon>
        <taxon>Streptosporangiales</taxon>
        <taxon>Nocardiopsidaceae</taxon>
        <taxon>Marinactinospora</taxon>
    </lineage>
</organism>
<name>A0ABW2KFQ9_9ACTN</name>
<evidence type="ECO:0000313" key="1">
    <source>
        <dbReference type="EMBL" id="MFC7327962.1"/>
    </source>
</evidence>
<gene>
    <name evidence="1" type="ORF">ACFQRF_09425</name>
</gene>
<proteinExistence type="predicted"/>
<accession>A0ABW2KFQ9</accession>
<evidence type="ECO:0000313" key="2">
    <source>
        <dbReference type="Proteomes" id="UP001596540"/>
    </source>
</evidence>